<accession>X1VUZ5</accession>
<comment type="caution">
    <text evidence="1">The sequence shown here is derived from an EMBL/GenBank/DDBJ whole genome shotgun (WGS) entry which is preliminary data.</text>
</comment>
<evidence type="ECO:0000313" key="1">
    <source>
        <dbReference type="EMBL" id="GAJ14165.1"/>
    </source>
</evidence>
<dbReference type="AlphaFoldDB" id="X1VUZ5"/>
<feature type="non-terminal residue" evidence="1">
    <location>
        <position position="63"/>
    </location>
</feature>
<sequence>MKIGYAQGELGGDWAVFAKIAGYFVYKVPPEDREDFLHDLLLEMDKVKAKYEVKKKPLTEASL</sequence>
<gene>
    <name evidence="1" type="ORF">S12H4_46082</name>
</gene>
<proteinExistence type="predicted"/>
<dbReference type="EMBL" id="BARW01028559">
    <property type="protein sequence ID" value="GAJ14165.1"/>
    <property type="molecule type" value="Genomic_DNA"/>
</dbReference>
<protein>
    <submittedName>
        <fullName evidence="1">Uncharacterized protein</fullName>
    </submittedName>
</protein>
<reference evidence="1" key="1">
    <citation type="journal article" date="2014" name="Front. Microbiol.">
        <title>High frequency of phylogenetically diverse reductive dehalogenase-homologous genes in deep subseafloor sedimentary metagenomes.</title>
        <authorList>
            <person name="Kawai M."/>
            <person name="Futagami T."/>
            <person name="Toyoda A."/>
            <person name="Takaki Y."/>
            <person name="Nishi S."/>
            <person name="Hori S."/>
            <person name="Arai W."/>
            <person name="Tsubouchi T."/>
            <person name="Morono Y."/>
            <person name="Uchiyama I."/>
            <person name="Ito T."/>
            <person name="Fujiyama A."/>
            <person name="Inagaki F."/>
            <person name="Takami H."/>
        </authorList>
    </citation>
    <scope>NUCLEOTIDE SEQUENCE</scope>
    <source>
        <strain evidence="1">Expedition CK06-06</strain>
    </source>
</reference>
<name>X1VUZ5_9ZZZZ</name>
<organism evidence="1">
    <name type="scientific">marine sediment metagenome</name>
    <dbReference type="NCBI Taxonomy" id="412755"/>
    <lineage>
        <taxon>unclassified sequences</taxon>
        <taxon>metagenomes</taxon>
        <taxon>ecological metagenomes</taxon>
    </lineage>
</organism>